<keyword evidence="7 10" id="KW-0808">Transferase</keyword>
<dbReference type="EMBL" id="AOGX02000013">
    <property type="protein sequence ID" value="EOQ90154.1"/>
    <property type="molecule type" value="Genomic_DNA"/>
</dbReference>
<sequence length="365" mass="39558">MEAVDSLDKLVLPMSVFSLPKIPPVTKVWRDQIQQKIDTKTKPLGSLGALESVALQISEIQNTTSPTLQNPKLILFAGDHGITEEPVSLYPKDVTWQMVFNFLNGGACANVFAKHSGIGVEVVDSGVDHDWDENTKQLIQKKIRRGTSNFLKSPAMTKEEAFLSLQTGVDLISESKYQNTNVFLFGEMGIGNTSSASLVLSHLTGISLSKLVGKGTGLNPEGKNIKLQILENAYSRTGKLNDPIEILLEFGGFEIGMMAGAMLGAASKQNLFIVDGFITTAAYLLAYHLSPNVKDYAIFSHVSDEEGHIVVLEHYQIKPLLKLNLRLGEGSGALAAYPLIELSVKFLNEMASFADAGVSDSDAKS</sequence>
<dbReference type="UniPathway" id="UPA00061">
    <property type="reaction ID" value="UER00516"/>
</dbReference>
<dbReference type="NCBIfam" id="NF000996">
    <property type="entry name" value="PRK00105.1"/>
    <property type="match status" value="1"/>
</dbReference>
<dbReference type="HAMAP" id="MF_00230">
    <property type="entry name" value="CobT"/>
    <property type="match status" value="1"/>
</dbReference>
<dbReference type="FunFam" id="3.40.50.10210:FF:000001">
    <property type="entry name" value="Nicotinate-nucleotide--dimethylbenzimidazole phosphoribosyltransferase"/>
    <property type="match status" value="1"/>
</dbReference>
<evidence type="ECO:0000256" key="4">
    <source>
        <dbReference type="ARBA" id="ARBA00015486"/>
    </source>
</evidence>
<dbReference type="InterPro" id="IPR036087">
    <property type="entry name" value="Nict_dMeBzImd_PRibTrfase_sf"/>
</dbReference>
<organism evidence="11 12">
    <name type="scientific">Leptospira yanagawae serovar Saopaulo str. Sao Paulo = ATCC 700523</name>
    <dbReference type="NCBI Taxonomy" id="1249483"/>
    <lineage>
        <taxon>Bacteria</taxon>
        <taxon>Pseudomonadati</taxon>
        <taxon>Spirochaetota</taxon>
        <taxon>Spirochaetia</taxon>
        <taxon>Leptospirales</taxon>
        <taxon>Leptospiraceae</taxon>
        <taxon>Leptospira</taxon>
    </lineage>
</organism>
<dbReference type="GO" id="GO:0008939">
    <property type="term" value="F:nicotinate-nucleotide-dimethylbenzimidazole phosphoribosyltransferase activity"/>
    <property type="evidence" value="ECO:0007669"/>
    <property type="project" value="UniProtKB-UniRule"/>
</dbReference>
<dbReference type="InterPro" id="IPR003200">
    <property type="entry name" value="Nict_dMeBzImd_PRibTrfase"/>
</dbReference>
<dbReference type="STRING" id="1249483.LEP1GSC202_0563"/>
<dbReference type="Gene3D" id="1.10.1610.10">
    <property type="match status" value="1"/>
</dbReference>
<dbReference type="InterPro" id="IPR023195">
    <property type="entry name" value="Nict_dMeBzImd_PRibTrfase_N"/>
</dbReference>
<name>A0A5E8HFW5_9LEPT</name>
<comment type="caution">
    <text evidence="11">The sequence shown here is derived from an EMBL/GenBank/DDBJ whole genome shotgun (WGS) entry which is preliminary data.</text>
</comment>
<feature type="active site" description="Proton acceptor" evidence="10">
    <location>
        <position position="329"/>
    </location>
</feature>
<evidence type="ECO:0000256" key="10">
    <source>
        <dbReference type="HAMAP-Rule" id="MF_00230"/>
    </source>
</evidence>
<dbReference type="CDD" id="cd02439">
    <property type="entry name" value="DMB-PRT_CobT"/>
    <property type="match status" value="1"/>
</dbReference>
<dbReference type="PANTHER" id="PTHR43463">
    <property type="entry name" value="NICOTINATE-NUCLEOTIDE--DIMETHYLBENZIMIDAZOLE PHOSPHORIBOSYLTRANSFERASE"/>
    <property type="match status" value="1"/>
</dbReference>
<evidence type="ECO:0000256" key="5">
    <source>
        <dbReference type="ARBA" id="ARBA00022573"/>
    </source>
</evidence>
<evidence type="ECO:0000256" key="2">
    <source>
        <dbReference type="ARBA" id="ARBA00007110"/>
    </source>
</evidence>
<comment type="similarity">
    <text evidence="2 10">Belongs to the CobT family.</text>
</comment>
<dbReference type="EC" id="2.4.2.21" evidence="3 10"/>
<proteinExistence type="inferred from homology"/>
<evidence type="ECO:0000256" key="9">
    <source>
        <dbReference type="ARBA" id="ARBA00047340"/>
    </source>
</evidence>
<evidence type="ECO:0000256" key="3">
    <source>
        <dbReference type="ARBA" id="ARBA00011991"/>
    </source>
</evidence>
<dbReference type="GO" id="GO:0009236">
    <property type="term" value="P:cobalamin biosynthetic process"/>
    <property type="evidence" value="ECO:0007669"/>
    <property type="project" value="UniProtKB-UniRule"/>
</dbReference>
<protein>
    <recommendedName>
        <fullName evidence="4 10">Nicotinate-nucleotide--dimethylbenzimidazole phosphoribosyltransferase</fullName>
        <shortName evidence="10">NN:DBI PRT</shortName>
        <ecNumber evidence="3 10">2.4.2.21</ecNumber>
    </recommendedName>
    <alternativeName>
        <fullName evidence="8 10">N(1)-alpha-phosphoribosyltransferase</fullName>
    </alternativeName>
</protein>
<dbReference type="AlphaFoldDB" id="A0A5E8HFW5"/>
<keyword evidence="6 10" id="KW-0328">Glycosyltransferase</keyword>
<evidence type="ECO:0000256" key="8">
    <source>
        <dbReference type="ARBA" id="ARBA00030686"/>
    </source>
</evidence>
<evidence type="ECO:0000256" key="6">
    <source>
        <dbReference type="ARBA" id="ARBA00022676"/>
    </source>
</evidence>
<keyword evidence="5 10" id="KW-0169">Cobalamin biosynthesis</keyword>
<evidence type="ECO:0000256" key="1">
    <source>
        <dbReference type="ARBA" id="ARBA00005049"/>
    </source>
</evidence>
<evidence type="ECO:0000313" key="11">
    <source>
        <dbReference type="EMBL" id="EOQ90154.1"/>
    </source>
</evidence>
<dbReference type="NCBIfam" id="TIGR03160">
    <property type="entry name" value="cobT_DBIPRT"/>
    <property type="match status" value="1"/>
</dbReference>
<dbReference type="SUPFAM" id="SSF52733">
    <property type="entry name" value="Nicotinate mononucleotide:5,6-dimethylbenzimidazole phosphoribosyltransferase (CobT)"/>
    <property type="match status" value="1"/>
</dbReference>
<gene>
    <name evidence="10 11" type="primary">cobT</name>
    <name evidence="11" type="ORF">LEP1GSC202_0563</name>
</gene>
<evidence type="ECO:0000313" key="12">
    <source>
        <dbReference type="Proteomes" id="UP000013996"/>
    </source>
</evidence>
<dbReference type="Proteomes" id="UP000013996">
    <property type="component" value="Unassembled WGS sequence"/>
</dbReference>
<dbReference type="PANTHER" id="PTHR43463:SF1">
    <property type="entry name" value="NICOTINATE-NUCLEOTIDE--DIMETHYLBENZIMIDAZOLE PHOSPHORIBOSYLTRANSFERASE"/>
    <property type="match status" value="1"/>
</dbReference>
<comment type="catalytic activity">
    <reaction evidence="9 10">
        <text>5,6-dimethylbenzimidazole + nicotinate beta-D-ribonucleotide = alpha-ribazole 5'-phosphate + nicotinate + H(+)</text>
        <dbReference type="Rhea" id="RHEA:11196"/>
        <dbReference type="ChEBI" id="CHEBI:15378"/>
        <dbReference type="ChEBI" id="CHEBI:15890"/>
        <dbReference type="ChEBI" id="CHEBI:32544"/>
        <dbReference type="ChEBI" id="CHEBI:57502"/>
        <dbReference type="ChEBI" id="CHEBI:57918"/>
        <dbReference type="EC" id="2.4.2.21"/>
    </reaction>
</comment>
<comment type="function">
    <text evidence="10">Catalyzes the synthesis of alpha-ribazole-5'-phosphate from nicotinate mononucleotide (NAMN) and 5,6-dimethylbenzimidazole (DMB).</text>
</comment>
<dbReference type="Gene3D" id="3.40.50.10210">
    <property type="match status" value="1"/>
</dbReference>
<reference evidence="11 12" key="1">
    <citation type="submission" date="2013-04" db="EMBL/GenBank/DDBJ databases">
        <authorList>
            <person name="Harkins D.M."/>
            <person name="Durkin A.S."/>
            <person name="Brinkac L.M."/>
            <person name="Haft D.H."/>
            <person name="Selengut J.D."/>
            <person name="Sanka R."/>
            <person name="DePew J."/>
            <person name="Purushe J."/>
            <person name="Hartskeerl R.A."/>
            <person name="Ahmed A."/>
            <person name="van der Linden H."/>
            <person name="Goris M.G.A."/>
            <person name="Vinetz J.M."/>
            <person name="Sutton G.G."/>
            <person name="Nierman W.C."/>
            <person name="Fouts D.E."/>
        </authorList>
    </citation>
    <scope>NUCLEOTIDE SEQUENCE [LARGE SCALE GENOMIC DNA]</scope>
    <source>
        <strain evidence="11 12">Sao Paulo</strain>
    </source>
</reference>
<evidence type="ECO:0000256" key="7">
    <source>
        <dbReference type="ARBA" id="ARBA00022679"/>
    </source>
</evidence>
<dbReference type="InterPro" id="IPR017846">
    <property type="entry name" value="Nict_dMeBzImd_PRibTrfase_bact"/>
</dbReference>
<accession>A0A5E8HFW5</accession>
<comment type="pathway">
    <text evidence="1 10">Nucleoside biosynthesis; alpha-ribazole biosynthesis; alpha-ribazole from 5,6-dimethylbenzimidazole: step 1/2.</text>
</comment>
<dbReference type="Pfam" id="PF02277">
    <property type="entry name" value="DBI_PRT"/>
    <property type="match status" value="1"/>
</dbReference>